<reference evidence="2" key="2">
    <citation type="submission" date="2015-01" db="EMBL/GenBank/DDBJ databases">
        <title>Evolutionary Origins and Diversification of the Mycorrhizal Mutualists.</title>
        <authorList>
            <consortium name="DOE Joint Genome Institute"/>
            <consortium name="Mycorrhizal Genomics Consortium"/>
            <person name="Kohler A."/>
            <person name="Kuo A."/>
            <person name="Nagy L.G."/>
            <person name="Floudas D."/>
            <person name="Copeland A."/>
            <person name="Barry K.W."/>
            <person name="Cichocki N."/>
            <person name="Veneault-Fourrey C."/>
            <person name="LaButti K."/>
            <person name="Lindquist E.A."/>
            <person name="Lipzen A."/>
            <person name="Lundell T."/>
            <person name="Morin E."/>
            <person name="Murat C."/>
            <person name="Riley R."/>
            <person name="Ohm R."/>
            <person name="Sun H."/>
            <person name="Tunlid A."/>
            <person name="Henrissat B."/>
            <person name="Grigoriev I.V."/>
            <person name="Hibbett D.S."/>
            <person name="Martin F."/>
        </authorList>
    </citation>
    <scope>NUCLEOTIDE SEQUENCE [LARGE SCALE GENOMIC DNA]</scope>
    <source>
        <strain evidence="2">MUT 4182</strain>
    </source>
</reference>
<accession>A0A0C3LD29</accession>
<protein>
    <submittedName>
        <fullName evidence="1">Uncharacterized protein</fullName>
    </submittedName>
</protein>
<evidence type="ECO:0000313" key="2">
    <source>
        <dbReference type="Proteomes" id="UP000054248"/>
    </source>
</evidence>
<organism evidence="1 2">
    <name type="scientific">Tulasnella calospora MUT 4182</name>
    <dbReference type="NCBI Taxonomy" id="1051891"/>
    <lineage>
        <taxon>Eukaryota</taxon>
        <taxon>Fungi</taxon>
        <taxon>Dikarya</taxon>
        <taxon>Basidiomycota</taxon>
        <taxon>Agaricomycotina</taxon>
        <taxon>Agaricomycetes</taxon>
        <taxon>Cantharellales</taxon>
        <taxon>Tulasnellaceae</taxon>
        <taxon>Tulasnella</taxon>
    </lineage>
</organism>
<dbReference type="HOGENOM" id="CLU_889009_0_0_1"/>
<dbReference type="Proteomes" id="UP000054248">
    <property type="component" value="Unassembled WGS sequence"/>
</dbReference>
<gene>
    <name evidence="1" type="ORF">M407DRAFT_11453</name>
</gene>
<sequence>MAPIREIISKMKLTSLQTFVSMPFSHRRSGQSEAETIFGNLRMTLQGQPMLRDLNFEYPEFPGNVRNGIEISDIPSLQTLQADPLTVARILPVAARDQLKSVEVLGWTKIWTGFLVSSFSRLTEARQKVRKLELWMEWDLERGWDFDFGQVLEMFPNTDSLRIKGLSSEPDKDDIELMDAFLEKVSDKNPFSAVDLPNILRIFSFSWQNQVASQITQSLKLTTIEVSLRITNMWRSDCVNDVTEELKLRLKSSCPSLKTFIDPARQEWAFLSCEEEERSNDFRVVNVGRVCRGFKYSSDLEALEGGSVDLISD</sequence>
<name>A0A0C3LD29_9AGAM</name>
<keyword evidence="2" id="KW-1185">Reference proteome</keyword>
<dbReference type="EMBL" id="KN823228">
    <property type="protein sequence ID" value="KIO19327.1"/>
    <property type="molecule type" value="Genomic_DNA"/>
</dbReference>
<dbReference type="OrthoDB" id="3257752at2759"/>
<evidence type="ECO:0000313" key="1">
    <source>
        <dbReference type="EMBL" id="KIO19327.1"/>
    </source>
</evidence>
<dbReference type="AlphaFoldDB" id="A0A0C3LD29"/>
<reference evidence="1 2" key="1">
    <citation type="submission" date="2014-04" db="EMBL/GenBank/DDBJ databases">
        <authorList>
            <consortium name="DOE Joint Genome Institute"/>
            <person name="Kuo A."/>
            <person name="Girlanda M."/>
            <person name="Perotto S."/>
            <person name="Kohler A."/>
            <person name="Nagy L.G."/>
            <person name="Floudas D."/>
            <person name="Copeland A."/>
            <person name="Barry K.W."/>
            <person name="Cichocki N."/>
            <person name="Veneault-Fourrey C."/>
            <person name="LaButti K."/>
            <person name="Lindquist E.A."/>
            <person name="Lipzen A."/>
            <person name="Lundell T."/>
            <person name="Morin E."/>
            <person name="Murat C."/>
            <person name="Sun H."/>
            <person name="Tunlid A."/>
            <person name="Henrissat B."/>
            <person name="Grigoriev I.V."/>
            <person name="Hibbett D.S."/>
            <person name="Martin F."/>
            <person name="Nordberg H.P."/>
            <person name="Cantor M.N."/>
            <person name="Hua S.X."/>
        </authorList>
    </citation>
    <scope>NUCLEOTIDE SEQUENCE [LARGE SCALE GENOMIC DNA]</scope>
    <source>
        <strain evidence="1 2">MUT 4182</strain>
    </source>
</reference>
<proteinExistence type="predicted"/>